<name>A0A1D1VQ52_RAMVA</name>
<dbReference type="GO" id="GO:0048039">
    <property type="term" value="F:ubiquinone binding"/>
    <property type="evidence" value="ECO:0007669"/>
    <property type="project" value="TreeGrafter"/>
</dbReference>
<dbReference type="InterPro" id="IPR007992">
    <property type="entry name" value="CybS"/>
</dbReference>
<comment type="subcellular location">
    <subcellularLocation>
        <location evidence="1 12">Mitochondrion inner membrane</location>
        <topology evidence="1 12">Multi-pass membrane protein</topology>
    </subcellularLocation>
</comment>
<evidence type="ECO:0000256" key="2">
    <source>
        <dbReference type="ARBA" id="ARBA00007294"/>
    </source>
</evidence>
<keyword evidence="14" id="KW-1185">Reference proteome</keyword>
<dbReference type="PANTHER" id="PTHR13337:SF2">
    <property type="entry name" value="SUCCINATE DEHYDROGENASE [UBIQUINONE] CYTOCHROME B SMALL SUBUNIT, MITOCHONDRIAL"/>
    <property type="match status" value="1"/>
</dbReference>
<dbReference type="Gene3D" id="1.20.1300.10">
    <property type="entry name" value="Fumarate reductase/succinate dehydrogenase, transmembrane subunit"/>
    <property type="match status" value="1"/>
</dbReference>
<dbReference type="GO" id="GO:0005743">
    <property type="term" value="C:mitochondrial inner membrane"/>
    <property type="evidence" value="ECO:0007669"/>
    <property type="project" value="UniProtKB-SubCell"/>
</dbReference>
<keyword evidence="6 12" id="KW-0809">Transit peptide</keyword>
<organism evidence="13 14">
    <name type="scientific">Ramazzottius varieornatus</name>
    <name type="common">Water bear</name>
    <name type="synonym">Tardigrade</name>
    <dbReference type="NCBI Taxonomy" id="947166"/>
    <lineage>
        <taxon>Eukaryota</taxon>
        <taxon>Metazoa</taxon>
        <taxon>Ecdysozoa</taxon>
        <taxon>Tardigrada</taxon>
        <taxon>Eutardigrada</taxon>
        <taxon>Parachela</taxon>
        <taxon>Hypsibioidea</taxon>
        <taxon>Ramazzottiidae</taxon>
        <taxon>Ramazzottius</taxon>
    </lineage>
</organism>
<evidence type="ECO:0000256" key="10">
    <source>
        <dbReference type="PIRSR" id="PIRSR607992-1"/>
    </source>
</evidence>
<dbReference type="AlphaFoldDB" id="A0A1D1VQ52"/>
<feature type="transmembrane region" description="Helical" evidence="12">
    <location>
        <begin position="128"/>
        <end position="151"/>
    </location>
</feature>
<accession>A0A1D1VQ52</accession>
<keyword evidence="9 12" id="KW-0472">Membrane</keyword>
<feature type="binding site" evidence="10">
    <location>
        <position position="119"/>
    </location>
    <ligand>
        <name>a ubiquinone</name>
        <dbReference type="ChEBI" id="CHEBI:16389"/>
        <note>ligand shared with IP/SDHB</note>
    </ligand>
</feature>
<gene>
    <name evidence="13" type="primary">RvY_14072-1</name>
    <name evidence="13" type="synonym">RvY_14072.1</name>
    <name evidence="13" type="ORF">RvY_14072</name>
</gene>
<dbReference type="GO" id="GO:0046872">
    <property type="term" value="F:metal ion binding"/>
    <property type="evidence" value="ECO:0007669"/>
    <property type="project" value="UniProtKB-KW"/>
</dbReference>
<evidence type="ECO:0000256" key="1">
    <source>
        <dbReference type="ARBA" id="ARBA00004448"/>
    </source>
</evidence>
<evidence type="ECO:0000256" key="7">
    <source>
        <dbReference type="ARBA" id="ARBA00022989"/>
    </source>
</evidence>
<feature type="transmembrane region" description="Helical" evidence="12">
    <location>
        <begin position="81"/>
        <end position="108"/>
    </location>
</feature>
<feature type="binding site" description="axial binding residue" evidence="11">
    <location>
        <position position="107"/>
    </location>
    <ligand>
        <name>heme b</name>
        <dbReference type="ChEBI" id="CHEBI:60344"/>
        <note>ligand shared with SDHC</note>
    </ligand>
    <ligandPart>
        <name>Fe</name>
        <dbReference type="ChEBI" id="CHEBI:18248"/>
    </ligandPart>
</feature>
<dbReference type="GO" id="GO:0006099">
    <property type="term" value="P:tricarboxylic acid cycle"/>
    <property type="evidence" value="ECO:0007669"/>
    <property type="project" value="UniProtKB-KW"/>
</dbReference>
<keyword evidence="7 12" id="KW-1133">Transmembrane helix</keyword>
<keyword evidence="11 12" id="KW-0479">Metal-binding</keyword>
<protein>
    <recommendedName>
        <fullName evidence="12">Succinate dehydrogenase [ubiquinone] cytochrome b small subunit</fullName>
    </recommendedName>
</protein>
<keyword evidence="11" id="KW-0408">Iron</keyword>
<reference evidence="13 14" key="1">
    <citation type="journal article" date="2016" name="Nat. Commun.">
        <title>Extremotolerant tardigrade genome and improved radiotolerance of human cultured cells by tardigrade-unique protein.</title>
        <authorList>
            <person name="Hashimoto T."/>
            <person name="Horikawa D.D."/>
            <person name="Saito Y."/>
            <person name="Kuwahara H."/>
            <person name="Kozuka-Hata H."/>
            <person name="Shin-I T."/>
            <person name="Minakuchi Y."/>
            <person name="Ohishi K."/>
            <person name="Motoyama A."/>
            <person name="Aizu T."/>
            <person name="Enomoto A."/>
            <person name="Kondo K."/>
            <person name="Tanaka S."/>
            <person name="Hara Y."/>
            <person name="Koshikawa S."/>
            <person name="Sagara H."/>
            <person name="Miura T."/>
            <person name="Yokobori S."/>
            <person name="Miyagawa K."/>
            <person name="Suzuki Y."/>
            <person name="Kubo T."/>
            <person name="Oyama M."/>
            <person name="Kohara Y."/>
            <person name="Fujiyama A."/>
            <person name="Arakawa K."/>
            <person name="Katayama T."/>
            <person name="Toyoda A."/>
            <person name="Kunieda T."/>
        </authorList>
    </citation>
    <scope>NUCLEOTIDE SEQUENCE [LARGE SCALE GENOMIC DNA]</scope>
    <source>
        <strain evidence="13 14">YOKOZUNA-1</strain>
    </source>
</reference>
<evidence type="ECO:0000256" key="5">
    <source>
        <dbReference type="ARBA" id="ARBA00022792"/>
    </source>
</evidence>
<dbReference type="PANTHER" id="PTHR13337">
    <property type="entry name" value="SUCCINATE DEHYDROGENASE"/>
    <property type="match status" value="1"/>
</dbReference>
<comment type="caution">
    <text evidence="13">The sequence shown here is derived from an EMBL/GenBank/DDBJ whole genome shotgun (WGS) entry which is preliminary data.</text>
</comment>
<evidence type="ECO:0000313" key="14">
    <source>
        <dbReference type="Proteomes" id="UP000186922"/>
    </source>
</evidence>
<dbReference type="InterPro" id="IPR034804">
    <property type="entry name" value="SQR/QFR_C/D"/>
</dbReference>
<evidence type="ECO:0000256" key="11">
    <source>
        <dbReference type="PIRSR" id="PIRSR607992-2"/>
    </source>
</evidence>
<evidence type="ECO:0000256" key="3">
    <source>
        <dbReference type="ARBA" id="ARBA00022448"/>
    </source>
</evidence>
<dbReference type="Pfam" id="PF05328">
    <property type="entry name" value="CybS"/>
    <property type="match status" value="1"/>
</dbReference>
<keyword evidence="3 12" id="KW-0813">Transport</keyword>
<dbReference type="Proteomes" id="UP000186922">
    <property type="component" value="Unassembled WGS sequence"/>
</dbReference>
<proteinExistence type="inferred from homology"/>
<evidence type="ECO:0000256" key="8">
    <source>
        <dbReference type="ARBA" id="ARBA00023128"/>
    </source>
</evidence>
<dbReference type="STRING" id="947166.A0A1D1VQ52"/>
<dbReference type="EMBL" id="BDGG01000009">
    <property type="protein sequence ID" value="GAV03680.1"/>
    <property type="molecule type" value="Genomic_DNA"/>
</dbReference>
<comment type="function">
    <text evidence="12">Membrane-anchoring subunit of succinate dehydrogenase (SDH) that is involved in complex II of the mitochondrial electron transport chain and is responsible for transferring electrons from succinate to ubiquinone (coenzyme Q).</text>
</comment>
<evidence type="ECO:0000256" key="6">
    <source>
        <dbReference type="ARBA" id="ARBA00022946"/>
    </source>
</evidence>
<keyword evidence="12" id="KW-0249">Electron transport</keyword>
<dbReference type="OrthoDB" id="18577at2759"/>
<sequence>MLPFTLRQLAHRGATQGWRCIRHDSGRMILPNTIRPVIVAHRSAAGGPLTATQSSPTSHGSQVHHDHVNHWKMDRLVDISLLPIVPWAFLTDSVLANYLLILTVGAHTHWGMESVVVDYMRPRVVGKFGYYASLATMYVLSFATFAGLLYLNYSQMPPTKAIKKLWSL</sequence>
<comment type="caution">
    <text evidence="12">Lacks conserved residue(s) required for the propagation of feature annotation.</text>
</comment>
<comment type="similarity">
    <text evidence="2 12">Belongs to the CybS family.</text>
</comment>
<evidence type="ECO:0000256" key="9">
    <source>
        <dbReference type="ARBA" id="ARBA00023136"/>
    </source>
</evidence>
<evidence type="ECO:0000256" key="4">
    <source>
        <dbReference type="ARBA" id="ARBA00022692"/>
    </source>
</evidence>
<evidence type="ECO:0000313" key="13">
    <source>
        <dbReference type="EMBL" id="GAV03680.1"/>
    </source>
</evidence>
<keyword evidence="8 12" id="KW-0496">Mitochondrion</keyword>
<keyword evidence="4 12" id="KW-0812">Transmembrane</keyword>
<keyword evidence="5 12" id="KW-0999">Mitochondrion inner membrane</keyword>
<evidence type="ECO:0000256" key="12">
    <source>
        <dbReference type="RuleBase" id="RU364031"/>
    </source>
</evidence>
<dbReference type="GO" id="GO:0006121">
    <property type="term" value="P:mitochondrial electron transport, succinate to ubiquinone"/>
    <property type="evidence" value="ECO:0007669"/>
    <property type="project" value="TreeGrafter"/>
</dbReference>
<keyword evidence="12" id="KW-0349">Heme</keyword>
<dbReference type="GO" id="GO:0020037">
    <property type="term" value="F:heme binding"/>
    <property type="evidence" value="ECO:0007669"/>
    <property type="project" value="TreeGrafter"/>
</dbReference>
<keyword evidence="12" id="KW-0816">Tricarboxylic acid cycle</keyword>